<protein>
    <submittedName>
        <fullName evidence="1">Uncharacterized protein</fullName>
    </submittedName>
</protein>
<evidence type="ECO:0000313" key="2">
    <source>
        <dbReference type="Proteomes" id="UP000238916"/>
    </source>
</evidence>
<proteinExistence type="predicted"/>
<dbReference type="AlphaFoldDB" id="A0A2U3LGZ7"/>
<sequence length="78" mass="9367">MKYTIAEYHGIDRHQMQAHTEEIITKLEFIRTTCTDAESLEYTDAQLEFYREELASKSLLMSSWWEVENYMRKGRKIA</sequence>
<dbReference type="Proteomes" id="UP000238916">
    <property type="component" value="Unassembled WGS sequence"/>
</dbReference>
<gene>
    <name evidence="1" type="ORF">SBF1_50036</name>
</gene>
<evidence type="ECO:0000313" key="1">
    <source>
        <dbReference type="EMBL" id="SPF51152.1"/>
    </source>
</evidence>
<organism evidence="1 2">
    <name type="scientific">Candidatus Desulfosporosinus infrequens</name>
    <dbReference type="NCBI Taxonomy" id="2043169"/>
    <lineage>
        <taxon>Bacteria</taxon>
        <taxon>Bacillati</taxon>
        <taxon>Bacillota</taxon>
        <taxon>Clostridia</taxon>
        <taxon>Eubacteriales</taxon>
        <taxon>Desulfitobacteriaceae</taxon>
        <taxon>Desulfosporosinus</taxon>
    </lineage>
</organism>
<name>A0A2U3LGZ7_9FIRM</name>
<accession>A0A2U3LGZ7</accession>
<reference evidence="2" key="1">
    <citation type="submission" date="2018-02" db="EMBL/GenBank/DDBJ databases">
        <authorList>
            <person name="Hausmann B."/>
        </authorList>
    </citation>
    <scope>NUCLEOTIDE SEQUENCE [LARGE SCALE GENOMIC DNA]</scope>
    <source>
        <strain evidence="2">Peat soil MAG SbF1</strain>
    </source>
</reference>
<dbReference type="EMBL" id="OMOF01000445">
    <property type="protein sequence ID" value="SPF51152.1"/>
    <property type="molecule type" value="Genomic_DNA"/>
</dbReference>